<sequence length="124" mass="13451">MITLVLIPSHYTPAGATALLSSVGPTTPILPPNFPTFVRAGAEVANSRHSPASWLCCGETKAGHSWANRCTDICVRSSAMATIDISCKGCEFDYWEIIAPAIPVEYRELNNNREENQPGPSSFR</sequence>
<dbReference type="AlphaFoldDB" id="A0A5B7FFT3"/>
<dbReference type="EMBL" id="VSRR010006265">
    <property type="protein sequence ID" value="MPC44395.1"/>
    <property type="molecule type" value="Genomic_DNA"/>
</dbReference>
<organism evidence="1 2">
    <name type="scientific">Portunus trituberculatus</name>
    <name type="common">Swimming crab</name>
    <name type="synonym">Neptunus trituberculatus</name>
    <dbReference type="NCBI Taxonomy" id="210409"/>
    <lineage>
        <taxon>Eukaryota</taxon>
        <taxon>Metazoa</taxon>
        <taxon>Ecdysozoa</taxon>
        <taxon>Arthropoda</taxon>
        <taxon>Crustacea</taxon>
        <taxon>Multicrustacea</taxon>
        <taxon>Malacostraca</taxon>
        <taxon>Eumalacostraca</taxon>
        <taxon>Eucarida</taxon>
        <taxon>Decapoda</taxon>
        <taxon>Pleocyemata</taxon>
        <taxon>Brachyura</taxon>
        <taxon>Eubrachyura</taxon>
        <taxon>Portunoidea</taxon>
        <taxon>Portunidae</taxon>
        <taxon>Portuninae</taxon>
        <taxon>Portunus</taxon>
    </lineage>
</organism>
<evidence type="ECO:0000313" key="2">
    <source>
        <dbReference type="Proteomes" id="UP000324222"/>
    </source>
</evidence>
<protein>
    <submittedName>
        <fullName evidence="1">Uncharacterized protein</fullName>
    </submittedName>
</protein>
<keyword evidence="2" id="KW-1185">Reference proteome</keyword>
<proteinExistence type="predicted"/>
<comment type="caution">
    <text evidence="1">The sequence shown here is derived from an EMBL/GenBank/DDBJ whole genome shotgun (WGS) entry which is preliminary data.</text>
</comment>
<gene>
    <name evidence="1" type="ORF">E2C01_038069</name>
</gene>
<reference evidence="1 2" key="1">
    <citation type="submission" date="2019-05" db="EMBL/GenBank/DDBJ databases">
        <title>Another draft genome of Portunus trituberculatus and its Hox gene families provides insights of decapod evolution.</title>
        <authorList>
            <person name="Jeong J.-H."/>
            <person name="Song I."/>
            <person name="Kim S."/>
            <person name="Choi T."/>
            <person name="Kim D."/>
            <person name="Ryu S."/>
            <person name="Kim W."/>
        </authorList>
    </citation>
    <scope>NUCLEOTIDE SEQUENCE [LARGE SCALE GENOMIC DNA]</scope>
    <source>
        <tissue evidence="1">Muscle</tissue>
    </source>
</reference>
<evidence type="ECO:0000313" key="1">
    <source>
        <dbReference type="EMBL" id="MPC44395.1"/>
    </source>
</evidence>
<accession>A0A5B7FFT3</accession>
<name>A0A5B7FFT3_PORTR</name>
<dbReference type="Proteomes" id="UP000324222">
    <property type="component" value="Unassembled WGS sequence"/>
</dbReference>